<feature type="domain" description="HTH tetR-type" evidence="5">
    <location>
        <begin position="17"/>
        <end position="76"/>
    </location>
</feature>
<keyword evidence="2 4" id="KW-0238">DNA-binding</keyword>
<organism evidence="6 7">
    <name type="scientific">Allokutzneria oryzae</name>
    <dbReference type="NCBI Taxonomy" id="1378989"/>
    <lineage>
        <taxon>Bacteria</taxon>
        <taxon>Bacillati</taxon>
        <taxon>Actinomycetota</taxon>
        <taxon>Actinomycetes</taxon>
        <taxon>Pseudonocardiales</taxon>
        <taxon>Pseudonocardiaceae</taxon>
        <taxon>Allokutzneria</taxon>
    </lineage>
</organism>
<dbReference type="Gene3D" id="1.10.357.10">
    <property type="entry name" value="Tetracycline Repressor, domain 2"/>
    <property type="match status" value="1"/>
</dbReference>
<sequence length="207" mass="22010">MPVASQRRRRAPAMSPEDRRDSIVRATLPLLAEHGGNVTTSQIARAAGIAEGTVFRVFSDKKELIGACLEAAFRPDPLAEELTAIPVSDNLERTLVHAVRAIGAHVDRLGSLMQGLAASGYRQDDGEDTDEHGTMRHLGPISEALSALLAPHDRALRLGAERSTGYLIGLVFVDRLAGRFGGTTAAPEELVDLFLRGAGSTKEGPPA</sequence>
<dbReference type="InterPro" id="IPR001647">
    <property type="entry name" value="HTH_TetR"/>
</dbReference>
<dbReference type="EMBL" id="JBHLZU010000033">
    <property type="protein sequence ID" value="MFB9909356.1"/>
    <property type="molecule type" value="Genomic_DNA"/>
</dbReference>
<keyword evidence="1" id="KW-0805">Transcription regulation</keyword>
<evidence type="ECO:0000256" key="1">
    <source>
        <dbReference type="ARBA" id="ARBA00023015"/>
    </source>
</evidence>
<evidence type="ECO:0000256" key="3">
    <source>
        <dbReference type="ARBA" id="ARBA00023163"/>
    </source>
</evidence>
<evidence type="ECO:0000313" key="6">
    <source>
        <dbReference type="EMBL" id="MFB9909356.1"/>
    </source>
</evidence>
<name>A0ABV6A889_9PSEU</name>
<dbReference type="InterPro" id="IPR009057">
    <property type="entry name" value="Homeodomain-like_sf"/>
</dbReference>
<dbReference type="PANTHER" id="PTHR30055">
    <property type="entry name" value="HTH-TYPE TRANSCRIPTIONAL REGULATOR RUTR"/>
    <property type="match status" value="1"/>
</dbReference>
<accession>A0ABV6A889</accession>
<comment type="caution">
    <text evidence="6">The sequence shown here is derived from an EMBL/GenBank/DDBJ whole genome shotgun (WGS) entry which is preliminary data.</text>
</comment>
<dbReference type="Pfam" id="PF00440">
    <property type="entry name" value="TetR_N"/>
    <property type="match status" value="1"/>
</dbReference>
<keyword evidence="3" id="KW-0804">Transcription</keyword>
<feature type="DNA-binding region" description="H-T-H motif" evidence="4">
    <location>
        <begin position="39"/>
        <end position="58"/>
    </location>
</feature>
<protein>
    <submittedName>
        <fullName evidence="6">TetR/AcrR family transcriptional regulator</fullName>
    </submittedName>
</protein>
<dbReference type="InterPro" id="IPR050109">
    <property type="entry name" value="HTH-type_TetR-like_transc_reg"/>
</dbReference>
<proteinExistence type="predicted"/>
<dbReference type="RefSeq" id="WP_377862235.1">
    <property type="nucleotide sequence ID" value="NZ_JBHLZU010000033.1"/>
</dbReference>
<evidence type="ECO:0000256" key="4">
    <source>
        <dbReference type="PROSITE-ProRule" id="PRU00335"/>
    </source>
</evidence>
<keyword evidence="7" id="KW-1185">Reference proteome</keyword>
<evidence type="ECO:0000313" key="7">
    <source>
        <dbReference type="Proteomes" id="UP001589693"/>
    </source>
</evidence>
<reference evidence="6 7" key="1">
    <citation type="submission" date="2024-09" db="EMBL/GenBank/DDBJ databases">
        <authorList>
            <person name="Sun Q."/>
            <person name="Mori K."/>
        </authorList>
    </citation>
    <scope>NUCLEOTIDE SEQUENCE [LARGE SCALE GENOMIC DNA]</scope>
    <source>
        <strain evidence="6 7">TBRC 7907</strain>
    </source>
</reference>
<dbReference type="SUPFAM" id="SSF46689">
    <property type="entry name" value="Homeodomain-like"/>
    <property type="match status" value="1"/>
</dbReference>
<dbReference type="Proteomes" id="UP001589693">
    <property type="component" value="Unassembled WGS sequence"/>
</dbReference>
<dbReference type="PRINTS" id="PR00455">
    <property type="entry name" value="HTHTETR"/>
</dbReference>
<gene>
    <name evidence="6" type="ORF">ACFFQA_35935</name>
</gene>
<dbReference type="PANTHER" id="PTHR30055:SF234">
    <property type="entry name" value="HTH-TYPE TRANSCRIPTIONAL REGULATOR BETI"/>
    <property type="match status" value="1"/>
</dbReference>
<dbReference type="PROSITE" id="PS50977">
    <property type="entry name" value="HTH_TETR_2"/>
    <property type="match status" value="1"/>
</dbReference>
<evidence type="ECO:0000259" key="5">
    <source>
        <dbReference type="PROSITE" id="PS50977"/>
    </source>
</evidence>
<evidence type="ECO:0000256" key="2">
    <source>
        <dbReference type="ARBA" id="ARBA00023125"/>
    </source>
</evidence>